<dbReference type="EMBL" id="CAUYUJ010021747">
    <property type="protein sequence ID" value="CAK0906795.1"/>
    <property type="molecule type" value="Genomic_DNA"/>
</dbReference>
<name>A0ABN9Y6W0_9DINO</name>
<feature type="region of interest" description="Disordered" evidence="1">
    <location>
        <begin position="308"/>
        <end position="368"/>
    </location>
</feature>
<gene>
    <name evidence="2" type="ORF">PCOR1329_LOCUS81995</name>
</gene>
<reference evidence="2" key="1">
    <citation type="submission" date="2023-10" db="EMBL/GenBank/DDBJ databases">
        <authorList>
            <person name="Chen Y."/>
            <person name="Shah S."/>
            <person name="Dougan E. K."/>
            <person name="Thang M."/>
            <person name="Chan C."/>
        </authorList>
    </citation>
    <scope>NUCLEOTIDE SEQUENCE [LARGE SCALE GENOMIC DNA]</scope>
</reference>
<sequence>PFWLKPFWLKPFWLKAPPLPGRRRAGAVRAGCPPERMSSVTELAHDRKGAELSIWVPGGWAALVVPIAALSIYGAPAGLGAIGAHSRAPAPAPGDVQRRGPDPRDPPADRAVRASEGADDEQLASTFTDETPFAPHEENGVPFALHEENGVETAGTRPPRGHDFASGSPGGPSSPTGAGSTARKHRGPPGCAGCCPDSQSRGRGGDASGGEGDCSAPPGSTAGPPHCGASAAGATPPSTPPSRGRACAHAAPAAQTDRICEVDSPPVSFPTIAPFPEPPTVLASSIRMGTKLCPKPRVEWNDVVDDDADHDEQAAPTGQDVGDGAHDEAPTRVEPAAQWPPAAPHAGALAAEPQTDAEEEDDFSPISRGELRRCVAESIRTKLPIIAAKGDDVDAHMMEVTLKADHSLAWLARFSWRRCQSGKAPKGTVMRCSCKDAAGDTQTLQAGEQPLLAALQAFSDSDAIIFMIGPGPELDALTHSV</sequence>
<feature type="compositionally biased region" description="Low complexity" evidence="1">
    <location>
        <begin position="165"/>
        <end position="181"/>
    </location>
</feature>
<dbReference type="Proteomes" id="UP001189429">
    <property type="component" value="Unassembled WGS sequence"/>
</dbReference>
<evidence type="ECO:0000313" key="2">
    <source>
        <dbReference type="EMBL" id="CAK0906795.1"/>
    </source>
</evidence>
<feature type="compositionally biased region" description="Low complexity" evidence="1">
    <location>
        <begin position="228"/>
        <end position="250"/>
    </location>
</feature>
<feature type="region of interest" description="Disordered" evidence="1">
    <location>
        <begin position="85"/>
        <end position="138"/>
    </location>
</feature>
<keyword evidence="3" id="KW-1185">Reference proteome</keyword>
<protein>
    <submittedName>
        <fullName evidence="2">Uncharacterized protein</fullName>
    </submittedName>
</protein>
<feature type="compositionally biased region" description="Basic and acidic residues" evidence="1">
    <location>
        <begin position="96"/>
        <end position="113"/>
    </location>
</feature>
<feature type="compositionally biased region" description="Low complexity" evidence="1">
    <location>
        <begin position="335"/>
        <end position="353"/>
    </location>
</feature>
<proteinExistence type="predicted"/>
<evidence type="ECO:0000313" key="3">
    <source>
        <dbReference type="Proteomes" id="UP001189429"/>
    </source>
</evidence>
<accession>A0ABN9Y6W0</accession>
<feature type="region of interest" description="Disordered" evidence="1">
    <location>
        <begin position="151"/>
        <end position="250"/>
    </location>
</feature>
<evidence type="ECO:0000256" key="1">
    <source>
        <dbReference type="SAM" id="MobiDB-lite"/>
    </source>
</evidence>
<feature type="non-terminal residue" evidence="2">
    <location>
        <position position="1"/>
    </location>
</feature>
<organism evidence="2 3">
    <name type="scientific">Prorocentrum cordatum</name>
    <dbReference type="NCBI Taxonomy" id="2364126"/>
    <lineage>
        <taxon>Eukaryota</taxon>
        <taxon>Sar</taxon>
        <taxon>Alveolata</taxon>
        <taxon>Dinophyceae</taxon>
        <taxon>Prorocentrales</taxon>
        <taxon>Prorocentraceae</taxon>
        <taxon>Prorocentrum</taxon>
    </lineage>
</organism>
<comment type="caution">
    <text evidence="2">The sequence shown here is derived from an EMBL/GenBank/DDBJ whole genome shotgun (WGS) entry which is preliminary data.</text>
</comment>